<feature type="domain" description="N-acetyltransferase" evidence="3">
    <location>
        <begin position="4"/>
        <end position="156"/>
    </location>
</feature>
<dbReference type="PANTHER" id="PTHR43877:SF1">
    <property type="entry name" value="ACETYLTRANSFERASE"/>
    <property type="match status" value="1"/>
</dbReference>
<dbReference type="SUPFAM" id="SSF55729">
    <property type="entry name" value="Acyl-CoA N-acyltransferases (Nat)"/>
    <property type="match status" value="1"/>
</dbReference>
<dbReference type="Proteomes" id="UP000184221">
    <property type="component" value="Unassembled WGS sequence"/>
</dbReference>
<dbReference type="AlphaFoldDB" id="A0A1M5MY83"/>
<name>A0A1M5MY83_9RHOB</name>
<evidence type="ECO:0000256" key="1">
    <source>
        <dbReference type="ARBA" id="ARBA00022679"/>
    </source>
</evidence>
<dbReference type="CDD" id="cd04301">
    <property type="entry name" value="NAT_SF"/>
    <property type="match status" value="1"/>
</dbReference>
<evidence type="ECO:0000313" key="4">
    <source>
        <dbReference type="EMBL" id="SHG82294.1"/>
    </source>
</evidence>
<dbReference type="PANTHER" id="PTHR43877">
    <property type="entry name" value="AMINOALKYLPHOSPHONATE N-ACETYLTRANSFERASE-RELATED-RELATED"/>
    <property type="match status" value="1"/>
</dbReference>
<dbReference type="GO" id="GO:0016747">
    <property type="term" value="F:acyltransferase activity, transferring groups other than amino-acyl groups"/>
    <property type="evidence" value="ECO:0007669"/>
    <property type="project" value="InterPro"/>
</dbReference>
<keyword evidence="2 4" id="KW-0012">Acyltransferase</keyword>
<sequence>MTQVTVREALAEDAAAMSQILRDILSVWKSERPSSVAHVSTHYVNHPDRLRCSVAVDDDGEILGFQSLKRATEVNAYGLPEGWGIIGTYVNAKAAGRGVGKALFASSLDAAREANVTEIDATIGAANESGLAFYDAIGFHTYQSKPGAVCKKYTLA</sequence>
<dbReference type="InterPro" id="IPR050832">
    <property type="entry name" value="Bact_Acetyltransf"/>
</dbReference>
<dbReference type="PROSITE" id="PS51186">
    <property type="entry name" value="GNAT"/>
    <property type="match status" value="1"/>
</dbReference>
<gene>
    <name evidence="4" type="ORF">SAMN05443551_0703</name>
</gene>
<protein>
    <submittedName>
        <fullName evidence="4">L-amino acid N-acyltransferase YncA</fullName>
    </submittedName>
</protein>
<keyword evidence="5" id="KW-1185">Reference proteome</keyword>
<dbReference type="EMBL" id="FQXC01000001">
    <property type="protein sequence ID" value="SHG82294.1"/>
    <property type="molecule type" value="Genomic_DNA"/>
</dbReference>
<dbReference type="Pfam" id="PF00583">
    <property type="entry name" value="Acetyltransf_1"/>
    <property type="match status" value="1"/>
</dbReference>
<evidence type="ECO:0000313" key="5">
    <source>
        <dbReference type="Proteomes" id="UP000184221"/>
    </source>
</evidence>
<dbReference type="STRING" id="996342.SAMN05443551_0703"/>
<organism evidence="4 5">
    <name type="scientific">Marivita hallyeonensis</name>
    <dbReference type="NCBI Taxonomy" id="996342"/>
    <lineage>
        <taxon>Bacteria</taxon>
        <taxon>Pseudomonadati</taxon>
        <taxon>Pseudomonadota</taxon>
        <taxon>Alphaproteobacteria</taxon>
        <taxon>Rhodobacterales</taxon>
        <taxon>Roseobacteraceae</taxon>
        <taxon>Marivita</taxon>
    </lineage>
</organism>
<evidence type="ECO:0000259" key="3">
    <source>
        <dbReference type="PROSITE" id="PS51186"/>
    </source>
</evidence>
<keyword evidence="1 4" id="KW-0808">Transferase</keyword>
<reference evidence="4 5" key="1">
    <citation type="submission" date="2016-11" db="EMBL/GenBank/DDBJ databases">
        <authorList>
            <person name="Jaros S."/>
            <person name="Januszkiewicz K."/>
            <person name="Wedrychowicz H."/>
        </authorList>
    </citation>
    <scope>NUCLEOTIDE SEQUENCE [LARGE SCALE GENOMIC DNA]</scope>
    <source>
        <strain evidence="4 5">DSM 29431</strain>
    </source>
</reference>
<accession>A0A1M5MY83</accession>
<dbReference type="InterPro" id="IPR016181">
    <property type="entry name" value="Acyl_CoA_acyltransferase"/>
</dbReference>
<dbReference type="RefSeq" id="WP_218588599.1">
    <property type="nucleotide sequence ID" value="NZ_FQXC01000001.1"/>
</dbReference>
<proteinExistence type="predicted"/>
<evidence type="ECO:0000256" key="2">
    <source>
        <dbReference type="ARBA" id="ARBA00023315"/>
    </source>
</evidence>
<dbReference type="InterPro" id="IPR000182">
    <property type="entry name" value="GNAT_dom"/>
</dbReference>
<dbReference type="Gene3D" id="3.40.630.30">
    <property type="match status" value="1"/>
</dbReference>